<proteinExistence type="predicted"/>
<dbReference type="Gene3D" id="3.40.50.300">
    <property type="entry name" value="P-loop containing nucleotide triphosphate hydrolases"/>
    <property type="match status" value="1"/>
</dbReference>
<accession>A0ABW3V6C3</accession>
<dbReference type="SUPFAM" id="SSF52540">
    <property type="entry name" value="P-loop containing nucleoside triphosphate hydrolases"/>
    <property type="match status" value="1"/>
</dbReference>
<dbReference type="PANTHER" id="PTHR43581">
    <property type="entry name" value="ATP/GTP PHOSPHATASE"/>
    <property type="match status" value="1"/>
</dbReference>
<dbReference type="Proteomes" id="UP001597263">
    <property type="component" value="Unassembled WGS sequence"/>
</dbReference>
<sequence>MKFLSNNRVDTLLSFEVNNLGKVGHAEISAAPLTIFIGQNNTGKSYIASLMWALANINGISKDSWPRWYKAFISKSKSNQGSSLEIDRKKIEDVINVVQAYFDENCESFLSRVFAYDGFETTQIKFKISDDFESITAAIDVSEIQYDKATNKVVSGSVSKASGNSVIRVRFPRNTPQAYDNIGGRLFYEIIGMALYGSTWGQYRNPIYIPAARTGLLLALKALVSNLFESEDEAPKFPMPLAEFLQRITWPPIERKTAQSEVARWLETNVAKGTIKPSDDLTPNYLYFSEGSDKAVPMHAASSMITELAPLLILLKGRGVGTHIILEEPEAHLHLSAQRYMARAIARLLNAGIHITLTTHSDTFIQQLNNLMAMYERKNKETFLNQKDYEDSDLINPGDVRAYEFRPTKSGTSVVELKRENDGFAVPSLNEILINLADETISLMGS</sequence>
<dbReference type="InterPro" id="IPR027417">
    <property type="entry name" value="P-loop_NTPase"/>
</dbReference>
<feature type="domain" description="Endonuclease GajA/Old nuclease/RecF-like AAA" evidence="1">
    <location>
        <begin position="14"/>
        <end position="132"/>
    </location>
</feature>
<dbReference type="EMBL" id="JBHTMA010000040">
    <property type="protein sequence ID" value="MFD1228672.1"/>
    <property type="molecule type" value="Genomic_DNA"/>
</dbReference>
<evidence type="ECO:0000259" key="1">
    <source>
        <dbReference type="Pfam" id="PF13175"/>
    </source>
</evidence>
<dbReference type="InterPro" id="IPR051396">
    <property type="entry name" value="Bact_Antivir_Def_Nuclease"/>
</dbReference>
<feature type="domain" description="Endonuclease GajA/Old nuclease/RecF-like AAA" evidence="1">
    <location>
        <begin position="272"/>
        <end position="365"/>
    </location>
</feature>
<name>A0ABW3V6C3_9HYPH</name>
<comment type="caution">
    <text evidence="2">The sequence shown here is derived from an EMBL/GenBank/DDBJ whole genome shotgun (WGS) entry which is preliminary data.</text>
</comment>
<dbReference type="PANTHER" id="PTHR43581:SF4">
    <property type="entry name" value="ATP_GTP PHOSPHATASE"/>
    <property type="match status" value="1"/>
</dbReference>
<evidence type="ECO:0000313" key="3">
    <source>
        <dbReference type="Proteomes" id="UP001597263"/>
    </source>
</evidence>
<reference evidence="3" key="1">
    <citation type="journal article" date="2019" name="Int. J. Syst. Evol. Microbiol.">
        <title>The Global Catalogue of Microorganisms (GCM) 10K type strain sequencing project: providing services to taxonomists for standard genome sequencing and annotation.</title>
        <authorList>
            <consortium name="The Broad Institute Genomics Platform"/>
            <consortium name="The Broad Institute Genome Sequencing Center for Infectious Disease"/>
            <person name="Wu L."/>
            <person name="Ma J."/>
        </authorList>
    </citation>
    <scope>NUCLEOTIDE SEQUENCE [LARGE SCALE GENOMIC DNA]</scope>
    <source>
        <strain evidence="3">CCUG 49584</strain>
    </source>
</reference>
<organism evidence="2 3">
    <name type="scientific">Pseudochrobactrum kiredjianiae</name>
    <dbReference type="NCBI Taxonomy" id="386305"/>
    <lineage>
        <taxon>Bacteria</taxon>
        <taxon>Pseudomonadati</taxon>
        <taxon>Pseudomonadota</taxon>
        <taxon>Alphaproteobacteria</taxon>
        <taxon>Hyphomicrobiales</taxon>
        <taxon>Brucellaceae</taxon>
        <taxon>Pseudochrobactrum</taxon>
    </lineage>
</organism>
<dbReference type="RefSeq" id="WP_289385390.1">
    <property type="nucleotide sequence ID" value="NZ_JAUCBM010000001.1"/>
</dbReference>
<dbReference type="InterPro" id="IPR041685">
    <property type="entry name" value="AAA_GajA/Old/RecF-like"/>
</dbReference>
<evidence type="ECO:0000313" key="2">
    <source>
        <dbReference type="EMBL" id="MFD1228672.1"/>
    </source>
</evidence>
<protein>
    <submittedName>
        <fullName evidence="2">AAA family ATPase</fullName>
    </submittedName>
</protein>
<keyword evidence="3" id="KW-1185">Reference proteome</keyword>
<gene>
    <name evidence="2" type="ORF">ACFQ35_16130</name>
</gene>
<dbReference type="Pfam" id="PF13175">
    <property type="entry name" value="AAA_15"/>
    <property type="match status" value="2"/>
</dbReference>